<keyword evidence="3" id="KW-1185">Reference proteome</keyword>
<dbReference type="RefSeq" id="WP_262429296.1">
    <property type="nucleotide sequence ID" value="NZ_JACRTG010000016.1"/>
</dbReference>
<dbReference type="Proteomes" id="UP000601171">
    <property type="component" value="Unassembled WGS sequence"/>
</dbReference>
<evidence type="ECO:0000313" key="3">
    <source>
        <dbReference type="Proteomes" id="UP000601171"/>
    </source>
</evidence>
<comment type="caution">
    <text evidence="2">The sequence shown here is derived from an EMBL/GenBank/DDBJ whole genome shotgun (WGS) entry which is preliminary data.</text>
</comment>
<evidence type="ECO:0000313" key="2">
    <source>
        <dbReference type="EMBL" id="MBC8587850.1"/>
    </source>
</evidence>
<name>A0A926IK25_9FIRM</name>
<dbReference type="InterPro" id="IPR031329">
    <property type="entry name" value="NEUT/ALK_ceramidase_N"/>
</dbReference>
<reference evidence="2" key="1">
    <citation type="submission" date="2020-08" db="EMBL/GenBank/DDBJ databases">
        <title>Genome public.</title>
        <authorList>
            <person name="Liu C."/>
            <person name="Sun Q."/>
        </authorList>
    </citation>
    <scope>NUCLEOTIDE SEQUENCE</scope>
    <source>
        <strain evidence="2">BX21</strain>
    </source>
</reference>
<evidence type="ECO:0000259" key="1">
    <source>
        <dbReference type="Pfam" id="PF04734"/>
    </source>
</evidence>
<dbReference type="AlphaFoldDB" id="A0A926IK25"/>
<dbReference type="Pfam" id="PF04734">
    <property type="entry name" value="Ceramidase_alk"/>
    <property type="match status" value="1"/>
</dbReference>
<proteinExistence type="predicted"/>
<dbReference type="EMBL" id="JACRTG010000016">
    <property type="protein sequence ID" value="MBC8587850.1"/>
    <property type="molecule type" value="Genomic_DNA"/>
</dbReference>
<organism evidence="2 3">
    <name type="scientific">Paratissierella segnis</name>
    <dbReference type="NCBI Taxonomy" id="2763679"/>
    <lineage>
        <taxon>Bacteria</taxon>
        <taxon>Bacillati</taxon>
        <taxon>Bacillota</taxon>
        <taxon>Tissierellia</taxon>
        <taxon>Tissierellales</taxon>
        <taxon>Tissierellaceae</taxon>
        <taxon>Paratissierella</taxon>
    </lineage>
</organism>
<gene>
    <name evidence="2" type="ORF">H8707_06330</name>
</gene>
<feature type="domain" description="Neutral/alkaline non-lysosomal ceramidase N-terminal" evidence="1">
    <location>
        <begin position="4"/>
        <end position="198"/>
    </location>
</feature>
<protein>
    <submittedName>
        <fullName evidence="2">Neutral/alkaline non-lysosomal ceramidase N-terminal domain-containing protein</fullName>
    </submittedName>
</protein>
<sequence length="424" mass="48705">MAKLGFSQVDITPPIGTTLSGYECERISEGVHDELFARTLLIDFEGELFCIVQMDLIGIDEHFIEKIFHRVKDLGIKKDNLIACTTHTHSGPKGIFDETSILDEESFGFYNYELVSDYVNKVEKCIRAAFDDMMPLERMEVGSSYVQGIGSERHVNTEGDGRVFAMKLIREDGKKVLLYNFSCHPTILHHDNLLISSDLPYGVLKYFGNSYDMIMFTNGSAGDISTRFTRQSTTFEEVDRIGKELGKAIENAIKDPIYSGSINYFKTKRYRVSLKFRDIHSVEEANRRHLDAIKKVEEAKIANLPPSEMRLVESLFEGTSRDLKIAKTMKRREYLELEINIFRINDWNFITIPGEIFSNLSKPIRETDNNIILGYTNGYYLYFPDEKAWEKNYYEASSSYVKKGEGERLVSIILSKLNEDFSNN</sequence>
<accession>A0A926IK25</accession>